<evidence type="ECO:0000256" key="1">
    <source>
        <dbReference type="SAM" id="Phobius"/>
    </source>
</evidence>
<name>A0A4R6UTH2_9GAMM</name>
<reference evidence="2 3" key="1">
    <citation type="submission" date="2019-03" db="EMBL/GenBank/DDBJ databases">
        <title>Genomic Encyclopedia of Type Strains, Phase IV (KMG-IV): sequencing the most valuable type-strain genomes for metagenomic binning, comparative biology and taxonomic classification.</title>
        <authorList>
            <person name="Goeker M."/>
        </authorList>
    </citation>
    <scope>NUCLEOTIDE SEQUENCE [LARGE SCALE GENOMIC DNA]</scope>
    <source>
        <strain evidence="2 3">DSM 103792</strain>
    </source>
</reference>
<protein>
    <submittedName>
        <fullName evidence="2">MSHA pilin protein MshD</fullName>
    </submittedName>
</protein>
<dbReference type="EMBL" id="SNYM01000002">
    <property type="protein sequence ID" value="TDQ50442.1"/>
    <property type="molecule type" value="Genomic_DNA"/>
</dbReference>
<dbReference type="OrthoDB" id="5784010at2"/>
<evidence type="ECO:0000313" key="2">
    <source>
        <dbReference type="EMBL" id="TDQ50442.1"/>
    </source>
</evidence>
<accession>A0A4R6UTH2</accession>
<dbReference type="InterPro" id="IPR012902">
    <property type="entry name" value="N_methyl_site"/>
</dbReference>
<sequence length="183" mass="20235">MPMPAEHLRHCFLHDIKQRGFTLIELIVTIIVTAIAFTALSVWMLGANRDSVDPVISMRAATLGQAYLEEILSKRFDEQNSPGGIPRCNDDGPACTSAANFGPDGETREFFDDVDDYHGLSESPPRNNFGNERSQYNNFSVAVSVSYDGGTFGLSAQELKRIEVTVRTPSGFPFVFTAYRGNF</sequence>
<keyword evidence="1" id="KW-0472">Membrane</keyword>
<evidence type="ECO:0000313" key="3">
    <source>
        <dbReference type="Proteomes" id="UP000295375"/>
    </source>
</evidence>
<feature type="transmembrane region" description="Helical" evidence="1">
    <location>
        <begin position="21"/>
        <end position="45"/>
    </location>
</feature>
<comment type="caution">
    <text evidence="2">The sequence shown here is derived from an EMBL/GenBank/DDBJ whole genome shotgun (WGS) entry which is preliminary data.</text>
</comment>
<dbReference type="RefSeq" id="WP_133587606.1">
    <property type="nucleotide sequence ID" value="NZ_CP037953.1"/>
</dbReference>
<dbReference type="AlphaFoldDB" id="A0A4R6UTH2"/>
<keyword evidence="3" id="KW-1185">Reference proteome</keyword>
<proteinExistence type="predicted"/>
<dbReference type="Pfam" id="PF07963">
    <property type="entry name" value="N_methyl"/>
    <property type="match status" value="1"/>
</dbReference>
<keyword evidence="1" id="KW-1133">Transmembrane helix</keyword>
<organism evidence="2 3">
    <name type="scientific">Permianibacter aggregans</name>
    <dbReference type="NCBI Taxonomy" id="1510150"/>
    <lineage>
        <taxon>Bacteria</taxon>
        <taxon>Pseudomonadati</taxon>
        <taxon>Pseudomonadota</taxon>
        <taxon>Gammaproteobacteria</taxon>
        <taxon>Pseudomonadales</taxon>
        <taxon>Pseudomonadaceae</taxon>
        <taxon>Permianibacter</taxon>
    </lineage>
</organism>
<gene>
    <name evidence="2" type="ORF">EV696_102123</name>
</gene>
<dbReference type="NCBIfam" id="TIGR02532">
    <property type="entry name" value="IV_pilin_GFxxxE"/>
    <property type="match status" value="1"/>
</dbReference>
<keyword evidence="1" id="KW-0812">Transmembrane</keyword>
<dbReference type="Proteomes" id="UP000295375">
    <property type="component" value="Unassembled WGS sequence"/>
</dbReference>
<dbReference type="PROSITE" id="PS00409">
    <property type="entry name" value="PROKAR_NTER_METHYL"/>
    <property type="match status" value="1"/>
</dbReference>